<evidence type="ECO:0000256" key="1">
    <source>
        <dbReference type="ARBA" id="ARBA00023450"/>
    </source>
</evidence>
<dbReference type="InterPro" id="IPR003870">
    <property type="entry name" value="DUF222"/>
</dbReference>
<feature type="compositionally biased region" description="Polar residues" evidence="2">
    <location>
        <begin position="451"/>
        <end position="469"/>
    </location>
</feature>
<protein>
    <submittedName>
        <fullName evidence="4">HNH endonuclease</fullName>
    </submittedName>
</protein>
<accession>A0A2I1PDU3</accession>
<dbReference type="EMBL" id="PKIZ01000001">
    <property type="protein sequence ID" value="PKZ42781.1"/>
    <property type="molecule type" value="Genomic_DNA"/>
</dbReference>
<feature type="region of interest" description="Disordered" evidence="2">
    <location>
        <begin position="451"/>
        <end position="475"/>
    </location>
</feature>
<dbReference type="AlphaFoldDB" id="A0A2I1PDU3"/>
<dbReference type="SMART" id="SM00507">
    <property type="entry name" value="HNHc"/>
    <property type="match status" value="1"/>
</dbReference>
<dbReference type="OrthoDB" id="5241234at2"/>
<gene>
    <name evidence="4" type="ORF">CYJ76_00540</name>
</gene>
<dbReference type="InterPro" id="IPR003615">
    <property type="entry name" value="HNH_nuc"/>
</dbReference>
<keyword evidence="4" id="KW-0255">Endonuclease</keyword>
<comment type="caution">
    <text evidence="4">The sequence shown here is derived from an EMBL/GenBank/DDBJ whole genome shotgun (WGS) entry which is preliminary data.</text>
</comment>
<dbReference type="GO" id="GO:0004519">
    <property type="term" value="F:endonuclease activity"/>
    <property type="evidence" value="ECO:0007669"/>
    <property type="project" value="UniProtKB-KW"/>
</dbReference>
<evidence type="ECO:0000313" key="5">
    <source>
        <dbReference type="Proteomes" id="UP000234206"/>
    </source>
</evidence>
<organism evidence="4 5">
    <name type="scientific">Kytococcus schroeteri</name>
    <dbReference type="NCBI Taxonomy" id="138300"/>
    <lineage>
        <taxon>Bacteria</taxon>
        <taxon>Bacillati</taxon>
        <taxon>Actinomycetota</taxon>
        <taxon>Actinomycetes</taxon>
        <taxon>Micrococcales</taxon>
        <taxon>Kytococcaceae</taxon>
        <taxon>Kytococcus</taxon>
    </lineage>
</organism>
<feature type="domain" description="HNH nuclease" evidence="3">
    <location>
        <begin position="383"/>
        <end position="433"/>
    </location>
</feature>
<dbReference type="Proteomes" id="UP000234206">
    <property type="component" value="Unassembled WGS sequence"/>
</dbReference>
<dbReference type="CDD" id="cd00085">
    <property type="entry name" value="HNHc"/>
    <property type="match status" value="1"/>
</dbReference>
<proteinExistence type="inferred from homology"/>
<evidence type="ECO:0000259" key="3">
    <source>
        <dbReference type="SMART" id="SM00507"/>
    </source>
</evidence>
<evidence type="ECO:0000256" key="2">
    <source>
        <dbReference type="SAM" id="MobiDB-lite"/>
    </source>
</evidence>
<comment type="similarity">
    <text evidence="1">Belongs to the Rv1128c/1148c/1588c/1702c/1945/3466 family.</text>
</comment>
<reference evidence="4 5" key="1">
    <citation type="submission" date="2017-12" db="EMBL/GenBank/DDBJ databases">
        <title>Phylogenetic diversity of female urinary microbiome.</title>
        <authorList>
            <person name="Thomas-White K."/>
            <person name="Wolfe A.J."/>
        </authorList>
    </citation>
    <scope>NUCLEOTIDE SEQUENCE [LARGE SCALE GENOMIC DNA]</scope>
    <source>
        <strain evidence="4 5">UMB1298</strain>
    </source>
</reference>
<name>A0A2I1PDU3_9MICO</name>
<evidence type="ECO:0000313" key="4">
    <source>
        <dbReference type="EMBL" id="PKZ42781.1"/>
    </source>
</evidence>
<dbReference type="Pfam" id="PF02720">
    <property type="entry name" value="DUF222"/>
    <property type="match status" value="1"/>
</dbReference>
<keyword evidence="5" id="KW-1185">Reference proteome</keyword>
<dbReference type="Gene3D" id="1.10.30.50">
    <property type="match status" value="1"/>
</dbReference>
<sequence>MGEEVVGGISYGCSIIEKVFGGRRVVGARREQPAGGVVEQERAVGQVGDGHDWSQPAFDDLAEQVRAAGERWGDGDPPASALVDAVAALERLATTVAAVQLDVVAALTARQRRDDAAAGIEQEVTDRAVASMVGLARRTSPHQGARDRELAAVLRAELPTTRRAMLEGHGSRRHAEVVARGTVFLSRAQRAVVDAEFGPHLGDLSVGRLRRRVSARAYALDPEGHVAHIARQREERHVSVRPTPDTMAVLSALLPATQAVAVWGALDRAARSLRAAGDERSLAQLRADVLTERVTGQALADGPVVELQVVVPAGAVFGGEAVLGALTDSDAPATLVGHGPIPAPMARDLVRRAQRCTLRRLLVDPESGTLVDRDARRRTFSRADRDLLVARDETCRTPWCDAPVREADHVEPWAAGGPTTPDNGQGLCQHCNQVKNHPAWDTVAQLDARGRQTSVETTTPSGHRYTSPTRRLVGA</sequence>
<keyword evidence="4" id="KW-0378">Hydrolase</keyword>
<dbReference type="Pfam" id="PF01844">
    <property type="entry name" value="HNH"/>
    <property type="match status" value="1"/>
</dbReference>
<dbReference type="GO" id="GO:0003676">
    <property type="term" value="F:nucleic acid binding"/>
    <property type="evidence" value="ECO:0007669"/>
    <property type="project" value="InterPro"/>
</dbReference>
<keyword evidence="4" id="KW-0540">Nuclease</keyword>
<dbReference type="GO" id="GO:0008270">
    <property type="term" value="F:zinc ion binding"/>
    <property type="evidence" value="ECO:0007669"/>
    <property type="project" value="InterPro"/>
</dbReference>
<dbReference type="InterPro" id="IPR002711">
    <property type="entry name" value="HNH"/>
</dbReference>